<dbReference type="InterPro" id="IPR026961">
    <property type="entry name" value="PGG_dom"/>
</dbReference>
<accession>A0ABQ9M1V9</accession>
<feature type="transmembrane region" description="Helical" evidence="2">
    <location>
        <begin position="428"/>
        <end position="452"/>
    </location>
</feature>
<feature type="domain" description="PGG" evidence="3">
    <location>
        <begin position="297"/>
        <end position="395"/>
    </location>
</feature>
<dbReference type="Pfam" id="PF12796">
    <property type="entry name" value="Ank_2"/>
    <property type="match status" value="2"/>
</dbReference>
<organism evidence="4 5">
    <name type="scientific">Hevea brasiliensis</name>
    <name type="common">Para rubber tree</name>
    <name type="synonym">Siphonia brasiliensis</name>
    <dbReference type="NCBI Taxonomy" id="3981"/>
    <lineage>
        <taxon>Eukaryota</taxon>
        <taxon>Viridiplantae</taxon>
        <taxon>Streptophyta</taxon>
        <taxon>Embryophyta</taxon>
        <taxon>Tracheophyta</taxon>
        <taxon>Spermatophyta</taxon>
        <taxon>Magnoliopsida</taxon>
        <taxon>eudicotyledons</taxon>
        <taxon>Gunneridae</taxon>
        <taxon>Pentapetalae</taxon>
        <taxon>rosids</taxon>
        <taxon>fabids</taxon>
        <taxon>Malpighiales</taxon>
        <taxon>Euphorbiaceae</taxon>
        <taxon>Crotonoideae</taxon>
        <taxon>Micrandreae</taxon>
        <taxon>Hevea</taxon>
    </lineage>
</organism>
<dbReference type="InterPro" id="IPR036770">
    <property type="entry name" value="Ankyrin_rpt-contain_sf"/>
</dbReference>
<dbReference type="PROSITE" id="PS50297">
    <property type="entry name" value="ANK_REP_REGION"/>
    <property type="match status" value="2"/>
</dbReference>
<comment type="caution">
    <text evidence="4">The sequence shown here is derived from an EMBL/GenBank/DDBJ whole genome shotgun (WGS) entry which is preliminary data.</text>
</comment>
<evidence type="ECO:0000256" key="1">
    <source>
        <dbReference type="PROSITE-ProRule" id="PRU00023"/>
    </source>
</evidence>
<keyword evidence="2" id="KW-0812">Transmembrane</keyword>
<feature type="repeat" description="ANK" evidence="1">
    <location>
        <begin position="138"/>
        <end position="159"/>
    </location>
</feature>
<evidence type="ECO:0000313" key="5">
    <source>
        <dbReference type="Proteomes" id="UP001174677"/>
    </source>
</evidence>
<keyword evidence="2" id="KW-1133">Transmembrane helix</keyword>
<feature type="repeat" description="ANK" evidence="1">
    <location>
        <begin position="104"/>
        <end position="122"/>
    </location>
</feature>
<dbReference type="SUPFAM" id="SSF48403">
    <property type="entry name" value="Ankyrin repeat"/>
    <property type="match status" value="1"/>
</dbReference>
<dbReference type="SMART" id="SM00248">
    <property type="entry name" value="ANK"/>
    <property type="match status" value="5"/>
</dbReference>
<dbReference type="PANTHER" id="PTHR24128">
    <property type="entry name" value="HOMEOBOX PROTEIN WARIAI"/>
    <property type="match status" value="1"/>
</dbReference>
<reference evidence="4" key="1">
    <citation type="journal article" date="2023" name="Plant Biotechnol. J.">
        <title>Chromosome-level wild Hevea brasiliensis genome provides new tools for genomic-assisted breeding and valuable loci to elevate rubber yield.</title>
        <authorList>
            <person name="Cheng H."/>
            <person name="Song X."/>
            <person name="Hu Y."/>
            <person name="Wu T."/>
            <person name="Yang Q."/>
            <person name="An Z."/>
            <person name="Feng S."/>
            <person name="Deng Z."/>
            <person name="Wu W."/>
            <person name="Zeng X."/>
            <person name="Tu M."/>
            <person name="Wang X."/>
            <person name="Huang H."/>
        </authorList>
    </citation>
    <scope>NUCLEOTIDE SEQUENCE</scope>
    <source>
        <strain evidence="4">MT/VB/25A 57/8</strain>
    </source>
</reference>
<dbReference type="Pfam" id="PF13962">
    <property type="entry name" value="PGG"/>
    <property type="match status" value="1"/>
</dbReference>
<dbReference type="InterPro" id="IPR002110">
    <property type="entry name" value="Ankyrin_rpt"/>
</dbReference>
<feature type="transmembrane region" description="Helical" evidence="2">
    <location>
        <begin position="368"/>
        <end position="387"/>
    </location>
</feature>
<dbReference type="Proteomes" id="UP001174677">
    <property type="component" value="Chromosome 9"/>
</dbReference>
<feature type="transmembrane region" description="Helical" evidence="2">
    <location>
        <begin position="394"/>
        <end position="416"/>
    </location>
</feature>
<protein>
    <recommendedName>
        <fullName evidence="3">PGG domain-containing protein</fullName>
    </recommendedName>
</protein>
<gene>
    <name evidence="4" type="ORF">P3X46_017257</name>
</gene>
<evidence type="ECO:0000256" key="2">
    <source>
        <dbReference type="SAM" id="Phobius"/>
    </source>
</evidence>
<dbReference type="PROSITE" id="PS50088">
    <property type="entry name" value="ANK_REPEAT"/>
    <property type="match status" value="2"/>
</dbReference>
<keyword evidence="5" id="KW-1185">Reference proteome</keyword>
<dbReference type="Gene3D" id="1.25.40.20">
    <property type="entry name" value="Ankyrin repeat-containing domain"/>
    <property type="match status" value="1"/>
</dbReference>
<evidence type="ECO:0000313" key="4">
    <source>
        <dbReference type="EMBL" id="KAJ9174206.1"/>
    </source>
</evidence>
<proteinExistence type="predicted"/>
<sequence length="474" mass="54044">MDQRLTKAAREGNIPELYKLIQEDTDVLENIDKKAFVDTPLHIAASQGHIEFAMEIMNLKPSFSKKLNKDGLSPMHLAVQNDHMLVVMWLIDVDRNLVRVKGKGGFTPLHYAAEQGNLSILRECFKGCPESIKDVAFQGETALHIAVKHHRKDAIELLLMEWLRWSEFKDADFWEAELLNWKNKEGKTVLHIAASENEWNDQHQVLKMLLRCRHVRTDIKDGDGLTAREILRDQVGLTERQIWNMQAEGAGFLFPLILLYKSVIYPLRSIRQEAQTSGSKSRPWAWRLRRRSMWKSSERRNTELIVDTLVATAVFQASLSPPGGLWQGTATVDINALIRVSNSSTTSAATHPHFAGTSVMSPAEFLCFYILNGGLFLLAASRMMVNLITQEGRVLISVFSVYCLILSYLGSMLTIFPDNVSNGDSGLFYLICFSYGLVLVPSVLFAIMYMFLPKEPRVKPRKHHQTIRDRKEWW</sequence>
<dbReference type="PANTHER" id="PTHR24128:SF87">
    <property type="entry name" value="ANKYRIN REPEAT FAMILY PROTEIN"/>
    <property type="match status" value="1"/>
</dbReference>
<dbReference type="EMBL" id="JARPOI010000009">
    <property type="protein sequence ID" value="KAJ9174206.1"/>
    <property type="molecule type" value="Genomic_DNA"/>
</dbReference>
<name>A0ABQ9M1V9_HEVBR</name>
<keyword evidence="1" id="KW-0040">ANK repeat</keyword>
<evidence type="ECO:0000259" key="3">
    <source>
        <dbReference type="Pfam" id="PF13962"/>
    </source>
</evidence>
<keyword evidence="2" id="KW-0472">Membrane</keyword>